<protein>
    <submittedName>
        <fullName evidence="1">12688_t:CDS:1</fullName>
    </submittedName>
</protein>
<name>A0ABN7VT25_GIGMA</name>
<organism evidence="1 2">
    <name type="scientific">Gigaspora margarita</name>
    <dbReference type="NCBI Taxonomy" id="4874"/>
    <lineage>
        <taxon>Eukaryota</taxon>
        <taxon>Fungi</taxon>
        <taxon>Fungi incertae sedis</taxon>
        <taxon>Mucoromycota</taxon>
        <taxon>Glomeromycotina</taxon>
        <taxon>Glomeromycetes</taxon>
        <taxon>Diversisporales</taxon>
        <taxon>Gigasporaceae</taxon>
        <taxon>Gigaspora</taxon>
    </lineage>
</organism>
<dbReference type="EMBL" id="CAJVQB010021739">
    <property type="protein sequence ID" value="CAG8797889.1"/>
    <property type="molecule type" value="Genomic_DNA"/>
</dbReference>
<comment type="caution">
    <text evidence="1">The sequence shown here is derived from an EMBL/GenBank/DDBJ whole genome shotgun (WGS) entry which is preliminary data.</text>
</comment>
<gene>
    <name evidence="1" type="ORF">GMARGA_LOCUS22492</name>
</gene>
<keyword evidence="2" id="KW-1185">Reference proteome</keyword>
<reference evidence="1 2" key="1">
    <citation type="submission" date="2021-06" db="EMBL/GenBank/DDBJ databases">
        <authorList>
            <person name="Kallberg Y."/>
            <person name="Tangrot J."/>
            <person name="Rosling A."/>
        </authorList>
    </citation>
    <scope>NUCLEOTIDE SEQUENCE [LARGE SCALE GENOMIC DNA]</scope>
    <source>
        <strain evidence="1 2">120-4 pot B 10/14</strain>
    </source>
</reference>
<dbReference type="Proteomes" id="UP000789901">
    <property type="component" value="Unassembled WGS sequence"/>
</dbReference>
<accession>A0ABN7VT25</accession>
<feature type="non-terminal residue" evidence="1">
    <location>
        <position position="180"/>
    </location>
</feature>
<evidence type="ECO:0000313" key="1">
    <source>
        <dbReference type="EMBL" id="CAG8797889.1"/>
    </source>
</evidence>
<sequence>MHQVTTNTDHWDMWHWKTEKLKQELEIHNISFGVNATRSELITLLNDHLCLGMINSDKIQDKENENINFVGSLAMNTDSDPIYFPLNLGWALKHNQQLGKRGGRHISPNIVSAIKTFFMAGQLDKSNRFTAKEMVNKLQEIAKSGEISDDDKIPTEQAIKSWISRFSKSSKELSAAESLA</sequence>
<evidence type="ECO:0000313" key="2">
    <source>
        <dbReference type="Proteomes" id="UP000789901"/>
    </source>
</evidence>
<proteinExistence type="predicted"/>